<dbReference type="OrthoDB" id="504708at2759"/>
<accession>T1K031</accession>
<dbReference type="InterPro" id="IPR011330">
    <property type="entry name" value="Glyco_hydro/deAcase_b/a-brl"/>
</dbReference>
<dbReference type="Proteomes" id="UP000015104">
    <property type="component" value="Unassembled WGS sequence"/>
</dbReference>
<evidence type="ECO:0000259" key="3">
    <source>
        <dbReference type="PROSITE" id="PS50940"/>
    </source>
</evidence>
<reference evidence="5" key="1">
    <citation type="submission" date="2011-08" db="EMBL/GenBank/DDBJ databases">
        <authorList>
            <person name="Rombauts S."/>
        </authorList>
    </citation>
    <scope>NUCLEOTIDE SEQUENCE</scope>
    <source>
        <strain evidence="5">London</strain>
    </source>
</reference>
<feature type="signal peptide" evidence="2">
    <location>
        <begin position="1"/>
        <end position="19"/>
    </location>
</feature>
<evidence type="ECO:0000313" key="4">
    <source>
        <dbReference type="EnsemblMetazoa" id="tetur03g06230.1"/>
    </source>
</evidence>
<dbReference type="AlphaFoldDB" id="T1K031"/>
<dbReference type="SMART" id="SM00494">
    <property type="entry name" value="ChtBD2"/>
    <property type="match status" value="1"/>
</dbReference>
<reference evidence="4" key="2">
    <citation type="submission" date="2015-06" db="UniProtKB">
        <authorList>
            <consortium name="EnsemblMetazoa"/>
        </authorList>
    </citation>
    <scope>IDENTIFICATION</scope>
</reference>
<evidence type="ECO:0000256" key="2">
    <source>
        <dbReference type="SAM" id="SignalP"/>
    </source>
</evidence>
<keyword evidence="2" id="KW-0732">Signal</keyword>
<dbReference type="GO" id="GO:0005975">
    <property type="term" value="P:carbohydrate metabolic process"/>
    <property type="evidence" value="ECO:0007669"/>
    <property type="project" value="InterPro"/>
</dbReference>
<keyword evidence="5" id="KW-1185">Reference proteome</keyword>
<sequence length="634" mass="70630">MKTAIFLILVTLLIGQTWGQGRRAPQSGSQPNSRRSQVPSPPSSTPAPPPSRGVSRNKPEEPEESEDGDDQAPFACPRSDGLYADPSNCKRFYLCGAYHAYSQACPPSLYFDDKLKFCTFKTASLICGPVEEDPEEKFSTNQEKLTICNKQTCQLPNCFCSDEGTTIPGSLPVSQVPQFILLSFSGAVNELVFDPYKKILGYSGKYSTAQSRNNPNGCGIKSTFFINHEYANYAEIQWLAAQGHEIGLHTITHRTPETWWTDRANYSQWAEEVIGMREILLKFANGGVTTNGVLTRDNIVGHRGPYFKPGGDAMFEMLHDFGLMYDSTIVAPRSPVPIWPFTFDHRQPFDCSNNAANNNNGGNGQSGSSSSEGRADILNSDGRNGRGPPPGTPQRQKRSTHLLDRSKRSSPYLGRPLKCPTKAYPGLWEIPINPYFNEFNTCHHLDQCVFPSADETDDGSDIVDFLTDNFNRHYSTNRAPFQLNFHVTWFTSKTKVRALNKFIEQTLKDHKDVYFVTFQQLISWMKDPQPLGTWSPKCEEPKSGACNRPHTCVVKHYLDKNGEAATADEAVRSDTRYMPICHPTSCPSQYPWYGNHAGSTRNFKTIMALVDEALGADGNDNNNNSSNNNSTQSA</sequence>
<dbReference type="SUPFAM" id="SSF88713">
    <property type="entry name" value="Glycoside hydrolase/deacetylase"/>
    <property type="match status" value="1"/>
</dbReference>
<dbReference type="PANTHER" id="PTHR45985:SF3">
    <property type="entry name" value="CHITIN DEACETYLASE-LIKE 4"/>
    <property type="match status" value="1"/>
</dbReference>
<feature type="compositionally biased region" description="Pro residues" evidence="1">
    <location>
        <begin position="39"/>
        <end position="51"/>
    </location>
</feature>
<proteinExistence type="predicted"/>
<evidence type="ECO:0000313" key="5">
    <source>
        <dbReference type="Proteomes" id="UP000015104"/>
    </source>
</evidence>
<protein>
    <recommendedName>
        <fullName evidence="3">Chitin-binding type-2 domain-containing protein</fullName>
    </recommendedName>
</protein>
<feature type="compositionally biased region" description="Acidic residues" evidence="1">
    <location>
        <begin position="61"/>
        <end position="70"/>
    </location>
</feature>
<feature type="compositionally biased region" description="Low complexity" evidence="1">
    <location>
        <begin position="352"/>
        <end position="371"/>
    </location>
</feature>
<dbReference type="InterPro" id="IPR052740">
    <property type="entry name" value="CE4"/>
</dbReference>
<feature type="compositionally biased region" description="Low complexity" evidence="1">
    <location>
        <begin position="619"/>
        <end position="634"/>
    </location>
</feature>
<dbReference type="KEGG" id="tut:107359094"/>
<dbReference type="Gene3D" id="3.20.20.370">
    <property type="entry name" value="Glycoside hydrolase/deacetylase"/>
    <property type="match status" value="1"/>
</dbReference>
<dbReference type="GO" id="GO:0008061">
    <property type="term" value="F:chitin binding"/>
    <property type="evidence" value="ECO:0007669"/>
    <property type="project" value="InterPro"/>
</dbReference>
<feature type="compositionally biased region" description="Low complexity" evidence="1">
    <location>
        <begin position="29"/>
        <end position="38"/>
    </location>
</feature>
<dbReference type="Gene3D" id="3.20.20.80">
    <property type="entry name" value="Glycosidases"/>
    <property type="match status" value="1"/>
</dbReference>
<dbReference type="EnsemblMetazoa" id="tetur03g06230.1">
    <property type="protein sequence ID" value="tetur03g06230.1"/>
    <property type="gene ID" value="tetur03g06230"/>
</dbReference>
<evidence type="ECO:0000256" key="1">
    <source>
        <dbReference type="SAM" id="MobiDB-lite"/>
    </source>
</evidence>
<feature type="region of interest" description="Disordered" evidence="1">
    <location>
        <begin position="352"/>
        <end position="414"/>
    </location>
</feature>
<dbReference type="OMA" id="FNTCHHA"/>
<feature type="region of interest" description="Disordered" evidence="1">
    <location>
        <begin position="19"/>
        <end position="77"/>
    </location>
</feature>
<name>T1K031_TETUR</name>
<dbReference type="STRING" id="32264.T1K031"/>
<dbReference type="InterPro" id="IPR036508">
    <property type="entry name" value="Chitin-bd_dom_sf"/>
</dbReference>
<feature type="domain" description="Chitin-binding type-2" evidence="3">
    <location>
        <begin position="73"/>
        <end position="129"/>
    </location>
</feature>
<dbReference type="InterPro" id="IPR002557">
    <property type="entry name" value="Chitin-bd_dom"/>
</dbReference>
<dbReference type="SUPFAM" id="SSF57625">
    <property type="entry name" value="Invertebrate chitin-binding proteins"/>
    <property type="match status" value="1"/>
</dbReference>
<dbReference type="PROSITE" id="PS50940">
    <property type="entry name" value="CHIT_BIND_II"/>
    <property type="match status" value="1"/>
</dbReference>
<gene>
    <name evidence="4" type="primary">107359094</name>
</gene>
<dbReference type="eggNOG" id="ENOG502QVDW">
    <property type="taxonomic scope" value="Eukaryota"/>
</dbReference>
<dbReference type="GO" id="GO:0005576">
    <property type="term" value="C:extracellular region"/>
    <property type="evidence" value="ECO:0007669"/>
    <property type="project" value="InterPro"/>
</dbReference>
<dbReference type="Pfam" id="PF01607">
    <property type="entry name" value="CBM_14"/>
    <property type="match status" value="1"/>
</dbReference>
<feature type="chain" id="PRO_5004580857" description="Chitin-binding type-2 domain-containing protein" evidence="2">
    <location>
        <begin position="20"/>
        <end position="634"/>
    </location>
</feature>
<dbReference type="EMBL" id="CAEY01001131">
    <property type="status" value="NOT_ANNOTATED_CDS"/>
    <property type="molecule type" value="Genomic_DNA"/>
</dbReference>
<dbReference type="PANTHER" id="PTHR45985">
    <property type="match status" value="1"/>
</dbReference>
<dbReference type="HOGENOM" id="CLU_022576_0_0_1"/>
<feature type="region of interest" description="Disordered" evidence="1">
    <location>
        <begin position="615"/>
        <end position="634"/>
    </location>
</feature>
<organism evidence="4 5">
    <name type="scientific">Tetranychus urticae</name>
    <name type="common">Two-spotted spider mite</name>
    <dbReference type="NCBI Taxonomy" id="32264"/>
    <lineage>
        <taxon>Eukaryota</taxon>
        <taxon>Metazoa</taxon>
        <taxon>Ecdysozoa</taxon>
        <taxon>Arthropoda</taxon>
        <taxon>Chelicerata</taxon>
        <taxon>Arachnida</taxon>
        <taxon>Acari</taxon>
        <taxon>Acariformes</taxon>
        <taxon>Trombidiformes</taxon>
        <taxon>Prostigmata</taxon>
        <taxon>Eleutherengona</taxon>
        <taxon>Raphignathae</taxon>
        <taxon>Tetranychoidea</taxon>
        <taxon>Tetranychidae</taxon>
        <taxon>Tetranychus</taxon>
    </lineage>
</organism>